<dbReference type="PANTHER" id="PTHR30461:SF23">
    <property type="entry name" value="DNA RECOMBINASE-RELATED"/>
    <property type="match status" value="1"/>
</dbReference>
<sequence>MAKARTTVKTASRQLRCAIYTRKSTEDGLEQEFNSLDAQREACAAYVLSQRHEGWTLVPGRYDDGGFSGGTMERPGLKRLLADIEAGRVDVIVVYKVDRLTRSLADFAKIVDVLDARGASFVSITQAFNTTSSMGRLTLNVLLSFAQFEREVTGERIRDKIAASKKKGLWMGGPVPLGYEVRDRKLVVNQAEAELVRHIMRRYIALRSVNELVEELARDGHRTKVQRRASGPHKGGCPFHRGTLYHLLANRIYLGQIVHKGVAHPGEHEAIVPPDLWDAVQDKLAARGPGRIVKREGLHRSALTGILVDGLGRPMTPNHAVKGAKRYHYYVTREPSAAEPAWRVAAQDIERIVAARVEALLRDRNRLARLVAAVDPRQVETVAAAAERLATTQAILADPAAIGLEQIGLHEDRIEIILRARDLLRACNVTVEDDLEERITLTAPVSRVRRGHELRLVIPGEGPAEPPVAGRNERLVALLAEAIEVRDSLLAAPGRSLHQIAHTQGKCRKRLAKLIRLSWLVPEIVRAILEGSQPATLTPRALLDAELALDWRAQRAALGMP</sequence>
<dbReference type="GO" id="GO:0003677">
    <property type="term" value="F:DNA binding"/>
    <property type="evidence" value="ECO:0007669"/>
    <property type="project" value="InterPro"/>
</dbReference>
<dbReference type="OrthoDB" id="7277848at2"/>
<dbReference type="InterPro" id="IPR011109">
    <property type="entry name" value="DNA_bind_recombinase_dom"/>
</dbReference>
<dbReference type="InterPro" id="IPR038109">
    <property type="entry name" value="DNA_bind_recomb_sf"/>
</dbReference>
<dbReference type="Gene3D" id="3.40.50.1390">
    <property type="entry name" value="Resolvase, N-terminal catalytic domain"/>
    <property type="match status" value="1"/>
</dbReference>
<evidence type="ECO:0000259" key="2">
    <source>
        <dbReference type="PROSITE" id="PS51737"/>
    </source>
</evidence>
<dbReference type="Proteomes" id="UP000244162">
    <property type="component" value="Unassembled WGS sequence"/>
</dbReference>
<evidence type="ECO:0000313" key="4">
    <source>
        <dbReference type="Proteomes" id="UP000244162"/>
    </source>
</evidence>
<dbReference type="SUPFAM" id="SSF53041">
    <property type="entry name" value="Resolvase-like"/>
    <property type="match status" value="1"/>
</dbReference>
<feature type="domain" description="Recombinase" evidence="2">
    <location>
        <begin position="176"/>
        <end position="290"/>
    </location>
</feature>
<dbReference type="PROSITE" id="PS51736">
    <property type="entry name" value="RECOMBINASES_3"/>
    <property type="match status" value="1"/>
</dbReference>
<dbReference type="Pfam" id="PF00239">
    <property type="entry name" value="Resolvase"/>
    <property type="match status" value="1"/>
</dbReference>
<feature type="domain" description="Resolvase/invertase-type recombinase catalytic" evidence="1">
    <location>
        <begin position="16"/>
        <end position="168"/>
    </location>
</feature>
<dbReference type="Pfam" id="PF07508">
    <property type="entry name" value="Recombinase"/>
    <property type="match status" value="1"/>
</dbReference>
<dbReference type="AlphaFoldDB" id="A0A2T5G2F1"/>
<dbReference type="PANTHER" id="PTHR30461">
    <property type="entry name" value="DNA-INVERTASE FROM LAMBDOID PROPHAGE"/>
    <property type="match status" value="1"/>
</dbReference>
<reference evidence="3 4" key="1">
    <citation type="submission" date="2017-09" db="EMBL/GenBank/DDBJ databases">
        <title>Sphingomonas panjinensis sp.nov., isolated from oil-contaminated soil.</title>
        <authorList>
            <person name="Wang L."/>
            <person name="Chen L."/>
        </authorList>
    </citation>
    <scope>NUCLEOTIDE SEQUENCE [LARGE SCALE GENOMIC DNA]</scope>
    <source>
        <strain evidence="3 4">FW-11</strain>
    </source>
</reference>
<evidence type="ECO:0000313" key="3">
    <source>
        <dbReference type="EMBL" id="PTQ13329.1"/>
    </source>
</evidence>
<dbReference type="EMBL" id="NWBU01000004">
    <property type="protein sequence ID" value="PTQ13329.1"/>
    <property type="molecule type" value="Genomic_DNA"/>
</dbReference>
<proteinExistence type="predicted"/>
<dbReference type="InterPro" id="IPR036162">
    <property type="entry name" value="Resolvase-like_N_sf"/>
</dbReference>
<dbReference type="PROSITE" id="PS51737">
    <property type="entry name" value="RECOMBINASE_DNA_BIND"/>
    <property type="match status" value="1"/>
</dbReference>
<name>A0A2T5G2F1_9SPHN</name>
<comment type="caution">
    <text evidence="3">The sequence shown here is derived from an EMBL/GenBank/DDBJ whole genome shotgun (WGS) entry which is preliminary data.</text>
</comment>
<dbReference type="Gene3D" id="3.90.1750.20">
    <property type="entry name" value="Putative Large Serine Recombinase, Chain B, Domain 2"/>
    <property type="match status" value="1"/>
</dbReference>
<dbReference type="InterPro" id="IPR050639">
    <property type="entry name" value="SSR_resolvase"/>
</dbReference>
<protein>
    <recommendedName>
        <fullName evidence="5">Resolvase</fullName>
    </recommendedName>
</protein>
<organism evidence="3 4">
    <name type="scientific">Sphingomonas oleivorans</name>
    <dbReference type="NCBI Taxonomy" id="1735121"/>
    <lineage>
        <taxon>Bacteria</taxon>
        <taxon>Pseudomonadati</taxon>
        <taxon>Pseudomonadota</taxon>
        <taxon>Alphaproteobacteria</taxon>
        <taxon>Sphingomonadales</taxon>
        <taxon>Sphingomonadaceae</taxon>
        <taxon>Sphingomonas</taxon>
    </lineage>
</organism>
<dbReference type="CDD" id="cd03768">
    <property type="entry name" value="SR_ResInv"/>
    <property type="match status" value="1"/>
</dbReference>
<keyword evidence="4" id="KW-1185">Reference proteome</keyword>
<dbReference type="GO" id="GO:0000150">
    <property type="term" value="F:DNA strand exchange activity"/>
    <property type="evidence" value="ECO:0007669"/>
    <property type="project" value="InterPro"/>
</dbReference>
<dbReference type="InterPro" id="IPR006119">
    <property type="entry name" value="Resolv_N"/>
</dbReference>
<gene>
    <name evidence="3" type="ORF">CLG96_04305</name>
</gene>
<accession>A0A2T5G2F1</accession>
<evidence type="ECO:0000259" key="1">
    <source>
        <dbReference type="PROSITE" id="PS51736"/>
    </source>
</evidence>
<dbReference type="RefSeq" id="WP_107966564.1">
    <property type="nucleotide sequence ID" value="NZ_NWBU01000004.1"/>
</dbReference>
<evidence type="ECO:0008006" key="5">
    <source>
        <dbReference type="Google" id="ProtNLM"/>
    </source>
</evidence>
<dbReference type="SMART" id="SM00857">
    <property type="entry name" value="Resolvase"/>
    <property type="match status" value="1"/>
</dbReference>